<dbReference type="EMBL" id="AGVV01000019">
    <property type="protein sequence ID" value="EHK77710.1"/>
    <property type="molecule type" value="Genomic_DNA"/>
</dbReference>
<accession>H0FZ30</accession>
<sequence length="172" mass="18954">MELATELNKLFRSLELKSGSPEQKIEGYLIALTGASHYALTTAIAKIIRGEVPDLSRKFCPTPPELGAVVRGEMEFVQKQIALAQERMTIEDKRPVAAPTKLLHERIADAERRMAEEGRALLFKVMSHGDMLSRRREMPAGARYISILGAVYGPPGSASAADPPQIDDDIPW</sequence>
<reference evidence="1 2" key="1">
    <citation type="journal article" date="2012" name="J. Bacteriol.">
        <title>Draft Genome Sequence of Sinorhizobium meliloti CCNWSX0020, a Nitrogen-Fixing Symbiont with Copper Tolerance Capability Isolated from Lead-Zinc Mine Tailings.</title>
        <authorList>
            <person name="Li Z."/>
            <person name="Ma Z."/>
            <person name="Hao X."/>
            <person name="Wei G."/>
        </authorList>
    </citation>
    <scope>NUCLEOTIDE SEQUENCE [LARGE SCALE GENOMIC DNA]</scope>
    <source>
        <strain evidence="1 2">CCNWSX0020</strain>
    </source>
</reference>
<proteinExistence type="predicted"/>
<name>H0FZ30_RHIML</name>
<dbReference type="RefSeq" id="WP_004435155.1">
    <property type="nucleotide sequence ID" value="NZ_AGVV01000019.1"/>
</dbReference>
<gene>
    <name evidence="1" type="ORF">SM0020_12320</name>
</gene>
<dbReference type="AlphaFoldDB" id="H0FZ30"/>
<evidence type="ECO:0000313" key="2">
    <source>
        <dbReference type="Proteomes" id="UP000004038"/>
    </source>
</evidence>
<evidence type="ECO:0000313" key="1">
    <source>
        <dbReference type="EMBL" id="EHK77710.1"/>
    </source>
</evidence>
<dbReference type="PATRIC" id="fig|1107881.3.peg.2497"/>
<organism evidence="1 2">
    <name type="scientific">Sinorhizobium meliloti CCNWSX0020</name>
    <dbReference type="NCBI Taxonomy" id="1107881"/>
    <lineage>
        <taxon>Bacteria</taxon>
        <taxon>Pseudomonadati</taxon>
        <taxon>Pseudomonadota</taxon>
        <taxon>Alphaproteobacteria</taxon>
        <taxon>Hyphomicrobiales</taxon>
        <taxon>Rhizobiaceae</taxon>
        <taxon>Sinorhizobium/Ensifer group</taxon>
        <taxon>Sinorhizobium</taxon>
    </lineage>
</organism>
<dbReference type="Proteomes" id="UP000004038">
    <property type="component" value="Unassembled WGS sequence"/>
</dbReference>
<protein>
    <submittedName>
        <fullName evidence="1">Uncharacterized protein</fullName>
    </submittedName>
</protein>